<organism evidence="2 3">
    <name type="scientific">Liparis tanakae</name>
    <name type="common">Tanaka's snailfish</name>
    <dbReference type="NCBI Taxonomy" id="230148"/>
    <lineage>
        <taxon>Eukaryota</taxon>
        <taxon>Metazoa</taxon>
        <taxon>Chordata</taxon>
        <taxon>Craniata</taxon>
        <taxon>Vertebrata</taxon>
        <taxon>Euteleostomi</taxon>
        <taxon>Actinopterygii</taxon>
        <taxon>Neopterygii</taxon>
        <taxon>Teleostei</taxon>
        <taxon>Neoteleostei</taxon>
        <taxon>Acanthomorphata</taxon>
        <taxon>Eupercaria</taxon>
        <taxon>Perciformes</taxon>
        <taxon>Cottioidei</taxon>
        <taxon>Cottales</taxon>
        <taxon>Liparidae</taxon>
        <taxon>Liparis</taxon>
    </lineage>
</organism>
<comment type="caution">
    <text evidence="2">The sequence shown here is derived from an EMBL/GenBank/DDBJ whole genome shotgun (WGS) entry which is preliminary data.</text>
</comment>
<keyword evidence="1" id="KW-0732">Signal</keyword>
<sequence length="79" mass="8830">MEPTPALWALFLWTWRPVANRMPSFTVTERCENEAIRSSFQPGSLASIQPPKHSIGPKFMLGVDGNDIEGEPREDVMTG</sequence>
<gene>
    <name evidence="2" type="ORF">EYF80_047650</name>
</gene>
<keyword evidence="3" id="KW-1185">Reference proteome</keyword>
<feature type="chain" id="PRO_5021199169" description="Secreted protein" evidence="1">
    <location>
        <begin position="21"/>
        <end position="79"/>
    </location>
</feature>
<dbReference type="EMBL" id="SRLO01001054">
    <property type="protein sequence ID" value="TNN42188.1"/>
    <property type="molecule type" value="Genomic_DNA"/>
</dbReference>
<evidence type="ECO:0000256" key="1">
    <source>
        <dbReference type="SAM" id="SignalP"/>
    </source>
</evidence>
<dbReference type="AlphaFoldDB" id="A0A4Z2FM26"/>
<proteinExistence type="predicted"/>
<name>A0A4Z2FM26_9TELE</name>
<evidence type="ECO:0000313" key="3">
    <source>
        <dbReference type="Proteomes" id="UP000314294"/>
    </source>
</evidence>
<evidence type="ECO:0000313" key="2">
    <source>
        <dbReference type="EMBL" id="TNN42188.1"/>
    </source>
</evidence>
<evidence type="ECO:0008006" key="4">
    <source>
        <dbReference type="Google" id="ProtNLM"/>
    </source>
</evidence>
<reference evidence="2 3" key="1">
    <citation type="submission" date="2019-03" db="EMBL/GenBank/DDBJ databases">
        <title>First draft genome of Liparis tanakae, snailfish: a comprehensive survey of snailfish specific genes.</title>
        <authorList>
            <person name="Kim W."/>
            <person name="Song I."/>
            <person name="Jeong J.-H."/>
            <person name="Kim D."/>
            <person name="Kim S."/>
            <person name="Ryu S."/>
            <person name="Song J.Y."/>
            <person name="Lee S.K."/>
        </authorList>
    </citation>
    <scope>NUCLEOTIDE SEQUENCE [LARGE SCALE GENOMIC DNA]</scope>
    <source>
        <tissue evidence="2">Muscle</tissue>
    </source>
</reference>
<accession>A0A4Z2FM26</accession>
<dbReference type="Proteomes" id="UP000314294">
    <property type="component" value="Unassembled WGS sequence"/>
</dbReference>
<protein>
    <recommendedName>
        <fullName evidence="4">Secreted protein</fullName>
    </recommendedName>
</protein>
<feature type="signal peptide" evidence="1">
    <location>
        <begin position="1"/>
        <end position="20"/>
    </location>
</feature>